<dbReference type="RefSeq" id="WP_062411780.1">
    <property type="nucleotide sequence ID" value="NZ_JAJCIO010000002.1"/>
</dbReference>
<protein>
    <submittedName>
        <fullName evidence="5">ParB/RepB/Spo0J family partition protein</fullName>
    </submittedName>
</protein>
<dbReference type="PANTHER" id="PTHR33375">
    <property type="entry name" value="CHROMOSOME-PARTITIONING PROTEIN PARB-RELATED"/>
    <property type="match status" value="1"/>
</dbReference>
<feature type="domain" description="ParB-like N-terminal" evidence="4">
    <location>
        <begin position="15"/>
        <end position="105"/>
    </location>
</feature>
<dbReference type="SUPFAM" id="SSF110849">
    <property type="entry name" value="ParB/Sulfiredoxin"/>
    <property type="match status" value="1"/>
</dbReference>
<reference evidence="5 6" key="1">
    <citation type="submission" date="2022-06" db="EMBL/GenBank/DDBJ databases">
        <title>Isolation of gut microbiota from human fecal samples.</title>
        <authorList>
            <person name="Pamer E.G."/>
            <person name="Barat B."/>
            <person name="Waligurski E."/>
            <person name="Medina S."/>
            <person name="Paddock L."/>
            <person name="Mostad J."/>
        </authorList>
    </citation>
    <scope>NUCLEOTIDE SEQUENCE [LARGE SCALE GENOMIC DNA]</scope>
    <source>
        <strain evidence="5 6">DFI.1.1</strain>
    </source>
</reference>
<evidence type="ECO:0000256" key="3">
    <source>
        <dbReference type="ARBA" id="ARBA00023125"/>
    </source>
</evidence>
<dbReference type="SMART" id="SM00470">
    <property type="entry name" value="ParB"/>
    <property type="match status" value="1"/>
</dbReference>
<dbReference type="CDD" id="cd16393">
    <property type="entry name" value="SPO0J_N"/>
    <property type="match status" value="1"/>
</dbReference>
<proteinExistence type="inferred from homology"/>
<evidence type="ECO:0000259" key="4">
    <source>
        <dbReference type="SMART" id="SM00470"/>
    </source>
</evidence>
<dbReference type="SUPFAM" id="SSF109709">
    <property type="entry name" value="KorB DNA-binding domain-like"/>
    <property type="match status" value="1"/>
</dbReference>
<gene>
    <name evidence="5" type="ORF">NE675_02015</name>
</gene>
<dbReference type="Pfam" id="PF23552">
    <property type="entry name" value="ParB_C"/>
    <property type="match status" value="1"/>
</dbReference>
<keyword evidence="2" id="KW-0159">Chromosome partition</keyword>
<dbReference type="InterPro" id="IPR004437">
    <property type="entry name" value="ParB/RepB/Spo0J"/>
</dbReference>
<dbReference type="InterPro" id="IPR003115">
    <property type="entry name" value="ParB_N"/>
</dbReference>
<organism evidence="5 6">
    <name type="scientific">Megasphaera massiliensis</name>
    <dbReference type="NCBI Taxonomy" id="1232428"/>
    <lineage>
        <taxon>Bacteria</taxon>
        <taxon>Bacillati</taxon>
        <taxon>Bacillota</taxon>
        <taxon>Negativicutes</taxon>
        <taxon>Veillonellales</taxon>
        <taxon>Veillonellaceae</taxon>
        <taxon>Megasphaera</taxon>
    </lineage>
</organism>
<dbReference type="Gene3D" id="1.10.10.2830">
    <property type="match status" value="1"/>
</dbReference>
<dbReference type="InterPro" id="IPR057240">
    <property type="entry name" value="ParB_dimer_C"/>
</dbReference>
<evidence type="ECO:0000313" key="6">
    <source>
        <dbReference type="Proteomes" id="UP001206692"/>
    </source>
</evidence>
<comment type="caution">
    <text evidence="5">The sequence shown here is derived from an EMBL/GenBank/DDBJ whole genome shotgun (WGS) entry which is preliminary data.</text>
</comment>
<comment type="similarity">
    <text evidence="1">Belongs to the ParB family.</text>
</comment>
<accession>A0ABT1SPR1</accession>
<dbReference type="Pfam" id="PF02195">
    <property type="entry name" value="ParB_N"/>
    <property type="match status" value="1"/>
</dbReference>
<dbReference type="NCBIfam" id="TIGR00180">
    <property type="entry name" value="parB_part"/>
    <property type="match status" value="1"/>
</dbReference>
<evidence type="ECO:0000256" key="1">
    <source>
        <dbReference type="ARBA" id="ARBA00006295"/>
    </source>
</evidence>
<sequence length="283" mass="31268">MVAVDGPSGKRERITDIAVECIVPNPRQPRRSFDEAALDALAESIRQHGVVQPIVVQKSGPGQYELIAGERRLRAARRCGLKQIPAIIRRYSLAEAAEIALIENLQREDLDAIEEGLAYDRLMTEFGLTQEQTAQKVGKSRSHVANMVRLLQLPADVKGLIVEGKLSMGQARPLLQLPTAEGQCEAALYILKHELSARKAEALVRRLMAENEPKPEPDAHLALLQDKLKMALGTDVSIQLRPGPGTGKIEISFSSEAEFERLMSILTEENDGPRRPTFSSFHI</sequence>
<dbReference type="InterPro" id="IPR050336">
    <property type="entry name" value="Chromosome_partition/occlusion"/>
</dbReference>
<dbReference type="Pfam" id="PF17762">
    <property type="entry name" value="HTH_ParB"/>
    <property type="match status" value="1"/>
</dbReference>
<dbReference type="PANTHER" id="PTHR33375:SF1">
    <property type="entry name" value="CHROMOSOME-PARTITIONING PROTEIN PARB-RELATED"/>
    <property type="match status" value="1"/>
</dbReference>
<keyword evidence="3" id="KW-0238">DNA-binding</keyword>
<dbReference type="InterPro" id="IPR041468">
    <property type="entry name" value="HTH_ParB/Spo0J"/>
</dbReference>
<dbReference type="InterPro" id="IPR036086">
    <property type="entry name" value="ParB/Sulfiredoxin_sf"/>
</dbReference>
<evidence type="ECO:0000256" key="2">
    <source>
        <dbReference type="ARBA" id="ARBA00022829"/>
    </source>
</evidence>
<dbReference type="Proteomes" id="UP001206692">
    <property type="component" value="Unassembled WGS sequence"/>
</dbReference>
<name>A0ABT1SPR1_9FIRM</name>
<dbReference type="Gene3D" id="3.90.1530.30">
    <property type="match status" value="1"/>
</dbReference>
<evidence type="ECO:0000313" key="5">
    <source>
        <dbReference type="EMBL" id="MCQ5341814.1"/>
    </source>
</evidence>
<dbReference type="EMBL" id="JANGEW010000002">
    <property type="protein sequence ID" value="MCQ5341814.1"/>
    <property type="molecule type" value="Genomic_DNA"/>
</dbReference>
<keyword evidence="6" id="KW-1185">Reference proteome</keyword>